<name>A0A9P6LX15_9FUNG</name>
<proteinExistence type="predicted"/>
<feature type="non-terminal residue" evidence="1">
    <location>
        <position position="1"/>
    </location>
</feature>
<reference evidence="1" key="1">
    <citation type="journal article" date="2020" name="Fungal Divers.">
        <title>Resolving the Mortierellaceae phylogeny through synthesis of multi-gene phylogenetics and phylogenomics.</title>
        <authorList>
            <person name="Vandepol N."/>
            <person name="Liber J."/>
            <person name="Desiro A."/>
            <person name="Na H."/>
            <person name="Kennedy M."/>
            <person name="Barry K."/>
            <person name="Grigoriev I.V."/>
            <person name="Miller A.N."/>
            <person name="O'Donnell K."/>
            <person name="Stajich J.E."/>
            <person name="Bonito G."/>
        </authorList>
    </citation>
    <scope>NUCLEOTIDE SEQUENCE</scope>
    <source>
        <strain evidence="1">MES-2147</strain>
    </source>
</reference>
<dbReference type="AlphaFoldDB" id="A0A9P6LX15"/>
<sequence length="142" mass="16428">MGDTVLEFFYPGGIPRCSSFDELSFTLRNAQALWTPPEIYSLKSLECIDEIVENEPERKRFYFTSNETDSPERINLFNAGLDEKEPVEVEASQRFTEFIMGVDLEKRVYNIRVALNLENLNIDEIESISFSQRHGIYFGGLE</sequence>
<evidence type="ECO:0000313" key="1">
    <source>
        <dbReference type="EMBL" id="KAF9950370.1"/>
    </source>
</evidence>
<comment type="caution">
    <text evidence="1">The sequence shown here is derived from an EMBL/GenBank/DDBJ whole genome shotgun (WGS) entry which is preliminary data.</text>
</comment>
<dbReference type="Proteomes" id="UP000749646">
    <property type="component" value="Unassembled WGS sequence"/>
</dbReference>
<keyword evidence="2" id="KW-1185">Reference proteome</keyword>
<protein>
    <submittedName>
        <fullName evidence="1">Uncharacterized protein</fullName>
    </submittedName>
</protein>
<gene>
    <name evidence="1" type="ORF">BGZ65_006670</name>
</gene>
<organism evidence="1 2">
    <name type="scientific">Modicella reniformis</name>
    <dbReference type="NCBI Taxonomy" id="1440133"/>
    <lineage>
        <taxon>Eukaryota</taxon>
        <taxon>Fungi</taxon>
        <taxon>Fungi incertae sedis</taxon>
        <taxon>Mucoromycota</taxon>
        <taxon>Mortierellomycotina</taxon>
        <taxon>Mortierellomycetes</taxon>
        <taxon>Mortierellales</taxon>
        <taxon>Mortierellaceae</taxon>
        <taxon>Modicella</taxon>
    </lineage>
</organism>
<accession>A0A9P6LX15</accession>
<evidence type="ECO:0000313" key="2">
    <source>
        <dbReference type="Proteomes" id="UP000749646"/>
    </source>
</evidence>
<dbReference type="EMBL" id="JAAAHW010007190">
    <property type="protein sequence ID" value="KAF9950370.1"/>
    <property type="molecule type" value="Genomic_DNA"/>
</dbReference>